<dbReference type="EMBL" id="CP117454">
    <property type="protein sequence ID" value="WLG82744.1"/>
    <property type="molecule type" value="Genomic_DNA"/>
</dbReference>
<evidence type="ECO:0008006" key="3">
    <source>
        <dbReference type="Google" id="ProtNLM"/>
    </source>
</evidence>
<dbReference type="RefSeq" id="WP_305445853.1">
    <property type="nucleotide sequence ID" value="NZ_CP117454.1"/>
</dbReference>
<reference evidence="1 2" key="1">
    <citation type="submission" date="2023-02" db="EMBL/GenBank/DDBJ databases">
        <title>Evolution of Hrp T3SS in non-pathogenic Pseudomonas fluorescens.</title>
        <authorList>
            <person name="Liao K."/>
            <person name="Wei H."/>
            <person name="Gu Y."/>
        </authorList>
    </citation>
    <scope>NUCLEOTIDE SEQUENCE [LARGE SCALE GENOMIC DNA]</scope>
    <source>
        <strain evidence="1 2">FP1935</strain>
    </source>
</reference>
<dbReference type="Proteomes" id="UP001239418">
    <property type="component" value="Chromosome"/>
</dbReference>
<name>A0ABY9EQ91_9PSED</name>
<evidence type="ECO:0000313" key="1">
    <source>
        <dbReference type="EMBL" id="WLG82744.1"/>
    </source>
</evidence>
<proteinExistence type="predicted"/>
<evidence type="ECO:0000313" key="2">
    <source>
        <dbReference type="Proteomes" id="UP001239418"/>
    </source>
</evidence>
<gene>
    <name evidence="1" type="ORF">PSH97_16585</name>
</gene>
<sequence length="272" mass="31298">MEQDQVSDNDFPTPSEFFLSVAMYEPYKWNDASFDKVLDLSKFTGSIDTYCVECKDRSLFVAEYPPISAVREDFHAKIQKPFICVIEAKCSRVKQHIACYVFRIHEKDGVTKIGQYPSAADAAKQELKNYRKVLNEEHQKGYTKALGLFSHGVGAGSIVYLRKIFEHLVEEAYQEARKDEVWMSTHGEAYPTLKMANKVATLEDFLPSDLVQHPRLYGFLSQGLHGRSEEECLKLFPMLRLAIEFILSQKLERLNAKQRREELEKLLNSTQA</sequence>
<organism evidence="1 2">
    <name type="scientific">Pseudomonas cucumis</name>
    <dbReference type="NCBI Taxonomy" id="2954082"/>
    <lineage>
        <taxon>Bacteria</taxon>
        <taxon>Pseudomonadati</taxon>
        <taxon>Pseudomonadota</taxon>
        <taxon>Gammaproteobacteria</taxon>
        <taxon>Pseudomonadales</taxon>
        <taxon>Pseudomonadaceae</taxon>
        <taxon>Pseudomonas</taxon>
    </lineage>
</organism>
<accession>A0ABY9EQ91</accession>
<keyword evidence="2" id="KW-1185">Reference proteome</keyword>
<protein>
    <recommendedName>
        <fullName evidence="3">Short-chain dehydrogenase</fullName>
    </recommendedName>
</protein>